<dbReference type="EMBL" id="JALLPB020000094">
    <property type="protein sequence ID" value="KAL3817715.1"/>
    <property type="molecule type" value="Genomic_DNA"/>
</dbReference>
<proteinExistence type="predicted"/>
<dbReference type="AlphaFoldDB" id="A0ABD3RZS3"/>
<gene>
    <name evidence="1" type="ORF">ACHAXA_002475</name>
</gene>
<keyword evidence="2" id="KW-1185">Reference proteome</keyword>
<comment type="caution">
    <text evidence="1">The sequence shown here is derived from an EMBL/GenBank/DDBJ whole genome shotgun (WGS) entry which is preliminary data.</text>
</comment>
<dbReference type="Proteomes" id="UP001530377">
    <property type="component" value="Unassembled WGS sequence"/>
</dbReference>
<evidence type="ECO:0000313" key="1">
    <source>
        <dbReference type="EMBL" id="KAL3817715.1"/>
    </source>
</evidence>
<reference evidence="1 2" key="1">
    <citation type="submission" date="2024-10" db="EMBL/GenBank/DDBJ databases">
        <title>Updated reference genomes for cyclostephanoid diatoms.</title>
        <authorList>
            <person name="Roberts W.R."/>
            <person name="Alverson A.J."/>
        </authorList>
    </citation>
    <scope>NUCLEOTIDE SEQUENCE [LARGE SCALE GENOMIC DNA]</scope>
    <source>
        <strain evidence="1 2">AJA228-03</strain>
    </source>
</reference>
<organism evidence="1 2">
    <name type="scientific">Cyclostephanos tholiformis</name>
    <dbReference type="NCBI Taxonomy" id="382380"/>
    <lineage>
        <taxon>Eukaryota</taxon>
        <taxon>Sar</taxon>
        <taxon>Stramenopiles</taxon>
        <taxon>Ochrophyta</taxon>
        <taxon>Bacillariophyta</taxon>
        <taxon>Coscinodiscophyceae</taxon>
        <taxon>Thalassiosirophycidae</taxon>
        <taxon>Stephanodiscales</taxon>
        <taxon>Stephanodiscaceae</taxon>
        <taxon>Cyclostephanos</taxon>
    </lineage>
</organism>
<accession>A0ABD3RZS3</accession>
<evidence type="ECO:0000313" key="2">
    <source>
        <dbReference type="Proteomes" id="UP001530377"/>
    </source>
</evidence>
<protein>
    <submittedName>
        <fullName evidence="1">Uncharacterized protein</fullName>
    </submittedName>
</protein>
<name>A0ABD3RZS3_9STRA</name>
<sequence>MSDRVGDQSGCMSGLSRLMTDKTECGGVVRNRILREEVAIGGRQGGGDNCPTRNPSHEWFFQNGQKV</sequence>